<evidence type="ECO:0000256" key="10">
    <source>
        <dbReference type="ARBA" id="ARBA00023285"/>
    </source>
</evidence>
<evidence type="ECO:0000256" key="7">
    <source>
        <dbReference type="ARBA" id="ARBA00022723"/>
    </source>
</evidence>
<comment type="caution">
    <text evidence="13">The sequence shown here is derived from an EMBL/GenBank/DDBJ whole genome shotgun (WGS) entry which is preliminary data.</text>
</comment>
<comment type="catalytic activity">
    <reaction evidence="11">
        <text>N-succinyl-(2S,6S)-2,6-diaminopimelate + H2O = (2S,6S)-2,6-diaminopimelate + succinate</text>
        <dbReference type="Rhea" id="RHEA:22608"/>
        <dbReference type="ChEBI" id="CHEBI:15377"/>
        <dbReference type="ChEBI" id="CHEBI:30031"/>
        <dbReference type="ChEBI" id="CHEBI:57609"/>
        <dbReference type="ChEBI" id="CHEBI:58087"/>
        <dbReference type="EC" id="3.5.1.18"/>
    </reaction>
</comment>
<evidence type="ECO:0000313" key="13">
    <source>
        <dbReference type="EMBL" id="PIU68260.1"/>
    </source>
</evidence>
<dbReference type="InterPro" id="IPR050072">
    <property type="entry name" value="Peptidase_M20A"/>
</dbReference>
<proteinExistence type="inferred from homology"/>
<dbReference type="InterPro" id="IPR036264">
    <property type="entry name" value="Bact_exopeptidase_dim_dom"/>
</dbReference>
<dbReference type="UniPathway" id="UPA00034">
    <property type="reaction ID" value="UER00021"/>
</dbReference>
<protein>
    <recommendedName>
        <fullName evidence="6">Probable succinyl-diaminopimelate desuccinylase</fullName>
        <ecNumber evidence="5">3.5.1.18</ecNumber>
    </recommendedName>
</protein>
<dbReference type="AlphaFoldDB" id="A0A2M7ALW6"/>
<reference evidence="14" key="1">
    <citation type="submission" date="2017-09" db="EMBL/GenBank/DDBJ databases">
        <title>Depth-based differentiation of microbial function through sediment-hosted aquifers and enrichment of novel symbionts in the deep terrestrial subsurface.</title>
        <authorList>
            <person name="Probst A.J."/>
            <person name="Ladd B."/>
            <person name="Jarett J.K."/>
            <person name="Geller-Mcgrath D.E."/>
            <person name="Sieber C.M.K."/>
            <person name="Emerson J.B."/>
            <person name="Anantharaman K."/>
            <person name="Thomas B.C."/>
            <person name="Malmstrom R."/>
            <person name="Stieglmeier M."/>
            <person name="Klingl A."/>
            <person name="Woyke T."/>
            <person name="Ryan C.M."/>
            <person name="Banfield J.F."/>
        </authorList>
    </citation>
    <scope>NUCLEOTIDE SEQUENCE [LARGE SCALE GENOMIC DNA]</scope>
</reference>
<name>A0A2M7ALW6_UNCKA</name>
<dbReference type="Gene3D" id="3.40.630.10">
    <property type="entry name" value="Zn peptidases"/>
    <property type="match status" value="2"/>
</dbReference>
<comment type="similarity">
    <text evidence="4">Belongs to the peptidase M20A family.</text>
</comment>
<dbReference type="SUPFAM" id="SSF55031">
    <property type="entry name" value="Bacterial exopeptidase dimerisation domain"/>
    <property type="match status" value="1"/>
</dbReference>
<dbReference type="Pfam" id="PF07687">
    <property type="entry name" value="M20_dimer"/>
    <property type="match status" value="1"/>
</dbReference>
<organism evidence="13 14">
    <name type="scientific">candidate division WWE3 bacterium CG06_land_8_20_14_3_00_42_16</name>
    <dbReference type="NCBI Taxonomy" id="1975083"/>
    <lineage>
        <taxon>Bacteria</taxon>
        <taxon>Katanobacteria</taxon>
    </lineage>
</organism>
<feature type="domain" description="Peptidase M20 dimerisation" evidence="12">
    <location>
        <begin position="180"/>
        <end position="284"/>
    </location>
</feature>
<dbReference type="NCBIfam" id="TIGR01910">
    <property type="entry name" value="DapE-ArgE"/>
    <property type="match status" value="1"/>
</dbReference>
<dbReference type="InterPro" id="IPR001261">
    <property type="entry name" value="ArgE/DapE_CS"/>
</dbReference>
<comment type="pathway">
    <text evidence="3">Amino-acid biosynthesis; L-lysine biosynthesis via DAP pathway; LL-2,6-diaminopimelate from (S)-tetrahydrodipicolinate (succinylase route): step 3/3.</text>
</comment>
<dbReference type="PROSITE" id="PS00759">
    <property type="entry name" value="ARGE_DAPE_CPG2_2"/>
    <property type="match status" value="1"/>
</dbReference>
<evidence type="ECO:0000256" key="8">
    <source>
        <dbReference type="ARBA" id="ARBA00022801"/>
    </source>
</evidence>
<sequence length="392" mass="42717">MVSQTRPKLSINQQEIIDFVSDLIRINTTNPPGNEYLCKDLIFSKFREIGLKVQTYEPVKGRTNFEGEIGKGKPSVALIGHLDTVSAGGGWKTNPFQAVLKNGRIYGRGASDNKGPLVAVWAAVKAFLRCSPSFKGKIFLVAACDEETGSEFGIRALIRNGFKVDCALVPDAGYIDQAVIGEKGICRFEIECFGKEAHGASPYRGSNAIVPLAFLISALSDFGIDKKIDKNFKPLTVNIGTIEGGSAANVVPAYAKVAVDIRYPPPVTLKEVENEITRYLSKTQQQFPQAKLKLNKVHVSTPHIIDISQNRLIQSFAQSAKMLGLDLKYKTTGGNTVAKFLVEAGMSAFCHSPSRISVGHMPNEYVVIADLVLAARLYALTLIHFFNYTSGV</sequence>
<keyword evidence="9" id="KW-0862">Zinc</keyword>
<dbReference type="EMBL" id="PEWD01000087">
    <property type="protein sequence ID" value="PIU68260.1"/>
    <property type="molecule type" value="Genomic_DNA"/>
</dbReference>
<evidence type="ECO:0000256" key="3">
    <source>
        <dbReference type="ARBA" id="ARBA00005130"/>
    </source>
</evidence>
<gene>
    <name evidence="13" type="ORF">COS81_04635</name>
</gene>
<keyword evidence="8" id="KW-0378">Hydrolase</keyword>
<evidence type="ECO:0000256" key="11">
    <source>
        <dbReference type="ARBA" id="ARBA00051301"/>
    </source>
</evidence>
<evidence type="ECO:0000256" key="2">
    <source>
        <dbReference type="ARBA" id="ARBA00001947"/>
    </source>
</evidence>
<dbReference type="PANTHER" id="PTHR43808:SF32">
    <property type="entry name" value="ARGE_DAPE-RELATED DEACYLASE"/>
    <property type="match status" value="1"/>
</dbReference>
<dbReference type="EC" id="3.5.1.18" evidence="5"/>
<dbReference type="Proteomes" id="UP000229916">
    <property type="component" value="Unassembled WGS sequence"/>
</dbReference>
<dbReference type="InterPro" id="IPR011650">
    <property type="entry name" value="Peptidase_M20_dimer"/>
</dbReference>
<dbReference type="Gene3D" id="3.30.70.360">
    <property type="match status" value="1"/>
</dbReference>
<dbReference type="PROSITE" id="PS00758">
    <property type="entry name" value="ARGE_DAPE_CPG2_1"/>
    <property type="match status" value="1"/>
</dbReference>
<evidence type="ECO:0000256" key="9">
    <source>
        <dbReference type="ARBA" id="ARBA00022833"/>
    </source>
</evidence>
<keyword evidence="7" id="KW-0479">Metal-binding</keyword>
<dbReference type="PANTHER" id="PTHR43808">
    <property type="entry name" value="ACETYLORNITHINE DEACETYLASE"/>
    <property type="match status" value="1"/>
</dbReference>
<dbReference type="InterPro" id="IPR010182">
    <property type="entry name" value="ArgE/DapE"/>
</dbReference>
<dbReference type="GO" id="GO:0046872">
    <property type="term" value="F:metal ion binding"/>
    <property type="evidence" value="ECO:0007669"/>
    <property type="project" value="UniProtKB-KW"/>
</dbReference>
<comment type="cofactor">
    <cofactor evidence="1">
        <name>Co(2+)</name>
        <dbReference type="ChEBI" id="CHEBI:48828"/>
    </cofactor>
</comment>
<evidence type="ECO:0000313" key="14">
    <source>
        <dbReference type="Proteomes" id="UP000229916"/>
    </source>
</evidence>
<comment type="cofactor">
    <cofactor evidence="2">
        <name>Zn(2+)</name>
        <dbReference type="ChEBI" id="CHEBI:29105"/>
    </cofactor>
</comment>
<evidence type="ECO:0000256" key="4">
    <source>
        <dbReference type="ARBA" id="ARBA00006247"/>
    </source>
</evidence>
<evidence type="ECO:0000256" key="6">
    <source>
        <dbReference type="ARBA" id="ARBA00016853"/>
    </source>
</evidence>
<evidence type="ECO:0000256" key="5">
    <source>
        <dbReference type="ARBA" id="ARBA00011921"/>
    </source>
</evidence>
<keyword evidence="10" id="KW-0170">Cobalt</keyword>
<evidence type="ECO:0000256" key="1">
    <source>
        <dbReference type="ARBA" id="ARBA00001941"/>
    </source>
</evidence>
<dbReference type="Pfam" id="PF01546">
    <property type="entry name" value="Peptidase_M20"/>
    <property type="match status" value="1"/>
</dbReference>
<dbReference type="InterPro" id="IPR002933">
    <property type="entry name" value="Peptidase_M20"/>
</dbReference>
<evidence type="ECO:0000259" key="12">
    <source>
        <dbReference type="Pfam" id="PF07687"/>
    </source>
</evidence>
<dbReference type="SUPFAM" id="SSF53187">
    <property type="entry name" value="Zn-dependent exopeptidases"/>
    <property type="match status" value="1"/>
</dbReference>
<dbReference type="GO" id="GO:0009014">
    <property type="term" value="F:succinyl-diaminopimelate desuccinylase activity"/>
    <property type="evidence" value="ECO:0007669"/>
    <property type="project" value="UniProtKB-EC"/>
</dbReference>
<accession>A0A2M7ALW6</accession>
<dbReference type="GO" id="GO:0009089">
    <property type="term" value="P:lysine biosynthetic process via diaminopimelate"/>
    <property type="evidence" value="ECO:0007669"/>
    <property type="project" value="UniProtKB-UniPathway"/>
</dbReference>